<dbReference type="GO" id="GO:0008270">
    <property type="term" value="F:zinc ion binding"/>
    <property type="evidence" value="ECO:0007669"/>
    <property type="project" value="UniProtKB-KW"/>
</dbReference>
<dbReference type="GO" id="GO:0006356">
    <property type="term" value="P:regulation of transcription by RNA polymerase I"/>
    <property type="evidence" value="ECO:0007669"/>
    <property type="project" value="TreeGrafter"/>
</dbReference>
<feature type="compositionally biased region" description="Basic and acidic residues" evidence="2">
    <location>
        <begin position="649"/>
        <end position="660"/>
    </location>
</feature>
<evidence type="ECO:0000313" key="4">
    <source>
        <dbReference type="EMBL" id="CAG5850156.1"/>
    </source>
</evidence>
<feature type="region of interest" description="Disordered" evidence="2">
    <location>
        <begin position="317"/>
        <end position="359"/>
    </location>
</feature>
<keyword evidence="1" id="KW-0862">Zinc</keyword>
<dbReference type="InterPro" id="IPR040436">
    <property type="entry name" value="Disconnected-like"/>
</dbReference>
<feature type="region of interest" description="Disordered" evidence="2">
    <location>
        <begin position="414"/>
        <end position="466"/>
    </location>
</feature>
<keyword evidence="1" id="KW-0863">Zinc-finger</keyword>
<feature type="compositionally biased region" description="Polar residues" evidence="2">
    <location>
        <begin position="915"/>
        <end position="932"/>
    </location>
</feature>
<dbReference type="Gene3D" id="3.30.160.60">
    <property type="entry name" value="Classic Zinc Finger"/>
    <property type="match status" value="2"/>
</dbReference>
<feature type="region of interest" description="Disordered" evidence="2">
    <location>
        <begin position="880"/>
        <end position="972"/>
    </location>
</feature>
<dbReference type="PANTHER" id="PTHR15021:SF1">
    <property type="entry name" value="ZINC FINGER PROTEIN BASONUCLIN-1"/>
    <property type="match status" value="1"/>
</dbReference>
<feature type="region of interest" description="Disordered" evidence="2">
    <location>
        <begin position="547"/>
        <end position="566"/>
    </location>
</feature>
<feature type="compositionally biased region" description="Polar residues" evidence="2">
    <location>
        <begin position="664"/>
        <end position="673"/>
    </location>
</feature>
<keyword evidence="5" id="KW-1185">Reference proteome</keyword>
<gene>
    <name evidence="4" type="ORF">MMEN_LOCUS129</name>
</gene>
<evidence type="ECO:0000256" key="1">
    <source>
        <dbReference type="PROSITE-ProRule" id="PRU00042"/>
    </source>
</evidence>
<evidence type="ECO:0000256" key="2">
    <source>
        <dbReference type="SAM" id="MobiDB-lite"/>
    </source>
</evidence>
<feature type="region of interest" description="Disordered" evidence="2">
    <location>
        <begin position="649"/>
        <end position="677"/>
    </location>
</feature>
<dbReference type="GO" id="GO:0005634">
    <property type="term" value="C:nucleus"/>
    <property type="evidence" value="ECO:0007669"/>
    <property type="project" value="TreeGrafter"/>
</dbReference>
<dbReference type="EMBL" id="CAJRST010000001">
    <property type="protein sequence ID" value="CAG5850156.1"/>
    <property type="molecule type" value="Genomic_DNA"/>
</dbReference>
<dbReference type="Pfam" id="PF00096">
    <property type="entry name" value="zf-C2H2"/>
    <property type="match status" value="1"/>
</dbReference>
<feature type="compositionally biased region" description="Basic and acidic residues" evidence="2">
    <location>
        <begin position="254"/>
        <end position="270"/>
    </location>
</feature>
<keyword evidence="1" id="KW-0479">Metal-binding</keyword>
<evidence type="ECO:0000313" key="5">
    <source>
        <dbReference type="Proteomes" id="UP000677803"/>
    </source>
</evidence>
<comment type="caution">
    <text evidence="4">The sequence shown here is derived from an EMBL/GenBank/DDBJ whole genome shotgun (WGS) entry which is preliminary data.</text>
</comment>
<organism evidence="4 5">
    <name type="scientific">Menidia menidia</name>
    <name type="common">Atlantic silverside</name>
    <dbReference type="NCBI Taxonomy" id="238744"/>
    <lineage>
        <taxon>Eukaryota</taxon>
        <taxon>Metazoa</taxon>
        <taxon>Chordata</taxon>
        <taxon>Craniata</taxon>
        <taxon>Vertebrata</taxon>
        <taxon>Euteleostomi</taxon>
        <taxon>Actinopterygii</taxon>
        <taxon>Neopterygii</taxon>
        <taxon>Teleostei</taxon>
        <taxon>Neoteleostei</taxon>
        <taxon>Acanthomorphata</taxon>
        <taxon>Ovalentaria</taxon>
        <taxon>Atherinomorphae</taxon>
        <taxon>Atheriniformes</taxon>
        <taxon>Atherinopsidae</taxon>
        <taxon>Menidiinae</taxon>
        <taxon>Menidia</taxon>
    </lineage>
</organism>
<feature type="domain" description="C2H2-type" evidence="3">
    <location>
        <begin position="369"/>
        <end position="397"/>
    </location>
</feature>
<name>A0A8S4AA48_9TELE</name>
<reference evidence="4" key="1">
    <citation type="submission" date="2021-05" db="EMBL/GenBank/DDBJ databases">
        <authorList>
            <person name="Tigano A."/>
        </authorList>
    </citation>
    <scope>NUCLEOTIDE SEQUENCE</scope>
</reference>
<dbReference type="SMART" id="SM00355">
    <property type="entry name" value="ZnF_C2H2"/>
    <property type="match status" value="6"/>
</dbReference>
<feature type="region of interest" description="Disordered" evidence="2">
    <location>
        <begin position="230"/>
        <end position="273"/>
    </location>
</feature>
<feature type="compositionally biased region" description="Polar residues" evidence="2">
    <location>
        <begin position="317"/>
        <end position="342"/>
    </location>
</feature>
<protein>
    <submittedName>
        <fullName evidence="4">(Atlantic silverside) hypothetical protein</fullName>
    </submittedName>
</protein>
<evidence type="ECO:0000259" key="3">
    <source>
        <dbReference type="PROSITE" id="PS50157"/>
    </source>
</evidence>
<dbReference type="PROSITE" id="PS50157">
    <property type="entry name" value="ZINC_FINGER_C2H2_2"/>
    <property type="match status" value="3"/>
</dbReference>
<sequence>MAEAICCTLVNCSCDNFKPGKLKRRQCENCKHGWVAHALSKLKVHQMYQSSQVEIVHSNVVFDICSLMLYGTQAIPIRLKILLDRLFSVLKQEEVIQILNALDWTLQDYIRGYVLQDVAGKVLDRWAIMTFEEEIATLQQFLRFGETKSIVELMALQDKEGQAVLVPSTRTSSDIRTFIERNTPRAAANLSASKAEKMSSSSMHHFENFINSMAFMLPFQLLGSVPTPILGSSTGPLQQGHQQHPQQPCGVSAEHQKQEDMGRKSLRRDNPLPLSNLSESNLLSCSSISFTADLVRSEEKQLENLLINAKIEAEDFSTSDNYSDAPSTPCTPSMSSDVTQMSPEGKVRSLGSSSGGISGNGGSLKKGRVFCNACEKTFYDKGTLKIHYNAVHLKIKHKCTIEGCNMVFSSLRSRNRHSANPNPRLHMPMNRNNRDKDLRGNSSADESSQGEKKPEPSNPISACSADSHKSVPSYMVSHADNGPKLHSSSFSTIGQSGILFSNLKTVQPVLPFYRSMVTPEELANTPGTLPSLPLLSSSVPVKPITGLEPCMTDPIPKKKSRKSSMPIKIEKEIVPHDEQMDNGGSSEDDVSLQGRDKQKCSGSQAEELTCTKQSDELKEARTAYTGEDNEWSGTKRLMDQMLDKDVIKRESKDDDSRQHETGVITYSTSPNESRPTEYHYDNFPCLESNGSAERINRENTKSLSTHDPILNLISDEGDHRLNNGAGLHLTDRRGLDICADDNDFELLQLDTDADLPQHCDLCSKTFKNPYCIKLHYQNTHLKEMHMCTVDGCNAAFPSRRSRDRHSANLNLHHKLLTKDSLRPPNSLYSPPPHCRDKDSVGLGYCQDQWDGDLPHQDPTSQKSVIIRRFNRMGLVFPMNKIPSAQDSTEASPSEEIEGLEEGKAGNRDEGAILDLSTSTPAQARNSSVQSSWDSDGVGSEEGEVAEEEGEAHPMDDSDESCDGLGVGRRESEDLALEGEKNLACCGGGQNDLPGGVGGSSITCHICQKVYSNKGTFRAHYKTVHLRLLHKCKVPGCDTSFSSVRSRNRHSQNPNLHRNLCAKAGLDGKFQARCSERKSLAAAFCPAAASGLTTAPR</sequence>
<dbReference type="PANTHER" id="PTHR15021">
    <property type="entry name" value="DISCONNECTED-RELATED"/>
    <property type="match status" value="1"/>
</dbReference>
<proteinExistence type="predicted"/>
<dbReference type="OrthoDB" id="10070972at2759"/>
<dbReference type="Proteomes" id="UP000677803">
    <property type="component" value="Unassembled WGS sequence"/>
</dbReference>
<feature type="compositionally biased region" description="Polar residues" evidence="2">
    <location>
        <begin position="882"/>
        <end position="891"/>
    </location>
</feature>
<feature type="region of interest" description="Disordered" evidence="2">
    <location>
        <begin position="574"/>
        <end position="606"/>
    </location>
</feature>
<dbReference type="AlphaFoldDB" id="A0A8S4AA48"/>
<feature type="domain" description="C2H2-type" evidence="3">
    <location>
        <begin position="1001"/>
        <end position="1024"/>
    </location>
</feature>
<accession>A0A8S4AA48</accession>
<feature type="domain" description="C2H2-type" evidence="3">
    <location>
        <begin position="757"/>
        <end position="785"/>
    </location>
</feature>
<feature type="compositionally biased region" description="Acidic residues" evidence="2">
    <location>
        <begin position="938"/>
        <end position="949"/>
    </location>
</feature>
<dbReference type="Pfam" id="PF12874">
    <property type="entry name" value="zf-met"/>
    <property type="match status" value="1"/>
</dbReference>
<feature type="compositionally biased region" description="Low complexity" evidence="2">
    <location>
        <begin position="235"/>
        <end position="248"/>
    </location>
</feature>
<dbReference type="PROSITE" id="PS00028">
    <property type="entry name" value="ZINC_FINGER_C2H2_1"/>
    <property type="match status" value="3"/>
</dbReference>
<dbReference type="InterPro" id="IPR013087">
    <property type="entry name" value="Znf_C2H2_type"/>
</dbReference>
<feature type="compositionally biased region" description="Basic and acidic residues" evidence="2">
    <location>
        <begin position="900"/>
        <end position="910"/>
    </location>
</feature>